<evidence type="ECO:0000313" key="1">
    <source>
        <dbReference type="EMBL" id="KAL0960669.1"/>
    </source>
</evidence>
<keyword evidence="2" id="KW-1185">Reference proteome</keyword>
<accession>A0ABR3JYI1</accession>
<reference evidence="2" key="1">
    <citation type="submission" date="2024-06" db="EMBL/GenBank/DDBJ databases">
        <title>Multi-omics analyses provide insights into the biosynthesis of the anticancer antibiotic pleurotin in Hohenbuehelia grisea.</title>
        <authorList>
            <person name="Weaver J.A."/>
            <person name="Alberti F."/>
        </authorList>
    </citation>
    <scope>NUCLEOTIDE SEQUENCE [LARGE SCALE GENOMIC DNA]</scope>
    <source>
        <strain evidence="2">T-177</strain>
    </source>
</reference>
<protein>
    <submittedName>
        <fullName evidence="1">Uncharacterized protein</fullName>
    </submittedName>
</protein>
<proteinExistence type="predicted"/>
<dbReference type="EMBL" id="JASNQZ010000001">
    <property type="protein sequence ID" value="KAL0960669.1"/>
    <property type="molecule type" value="Genomic_DNA"/>
</dbReference>
<sequence>MRQQEVAYKEATGQSLTSIPTFIARGIIALNPQIRALISHMEKMHSVVVDGKDPGLGERIGLSRRACVGGEMLTLKAWAGRNQGQGKRDQGWNQVSIWKLLTGKQ</sequence>
<comment type="caution">
    <text evidence="1">The sequence shown here is derived from an EMBL/GenBank/DDBJ whole genome shotgun (WGS) entry which is preliminary data.</text>
</comment>
<organism evidence="1 2">
    <name type="scientific">Hohenbuehelia grisea</name>
    <dbReference type="NCBI Taxonomy" id="104357"/>
    <lineage>
        <taxon>Eukaryota</taxon>
        <taxon>Fungi</taxon>
        <taxon>Dikarya</taxon>
        <taxon>Basidiomycota</taxon>
        <taxon>Agaricomycotina</taxon>
        <taxon>Agaricomycetes</taxon>
        <taxon>Agaricomycetidae</taxon>
        <taxon>Agaricales</taxon>
        <taxon>Pleurotineae</taxon>
        <taxon>Pleurotaceae</taxon>
        <taxon>Hohenbuehelia</taxon>
    </lineage>
</organism>
<evidence type="ECO:0000313" key="2">
    <source>
        <dbReference type="Proteomes" id="UP001556367"/>
    </source>
</evidence>
<gene>
    <name evidence="1" type="ORF">HGRIS_005698</name>
</gene>
<name>A0ABR3JYI1_9AGAR</name>
<dbReference type="Proteomes" id="UP001556367">
    <property type="component" value="Unassembled WGS sequence"/>
</dbReference>